<dbReference type="RefSeq" id="WP_147072548.1">
    <property type="nucleotide sequence ID" value="NZ_AP021884.1"/>
</dbReference>
<dbReference type="EMBL" id="BKAD01000014">
    <property type="protein sequence ID" value="GEP30463.1"/>
    <property type="molecule type" value="Genomic_DNA"/>
</dbReference>
<dbReference type="AlphaFoldDB" id="A0A512L7K4"/>
<name>A0A512L7K4_9PROT</name>
<gene>
    <name evidence="1" type="ORF">TPL01_16010</name>
</gene>
<proteinExistence type="predicted"/>
<evidence type="ECO:0000313" key="1">
    <source>
        <dbReference type="EMBL" id="GEP30463.1"/>
    </source>
</evidence>
<dbReference type="OrthoDB" id="9935609at2"/>
<protein>
    <submittedName>
        <fullName evidence="1">Uncharacterized protein</fullName>
    </submittedName>
</protein>
<keyword evidence="2" id="KW-1185">Reference proteome</keyword>
<comment type="caution">
    <text evidence="1">The sequence shown here is derived from an EMBL/GenBank/DDBJ whole genome shotgun (WGS) entry which is preliminary data.</text>
</comment>
<dbReference type="Proteomes" id="UP000321337">
    <property type="component" value="Unassembled WGS sequence"/>
</dbReference>
<reference evidence="1 2" key="1">
    <citation type="submission" date="2019-07" db="EMBL/GenBank/DDBJ databases">
        <title>Whole genome shotgun sequence of Thiobacillus plumbophilus NBRC 107929.</title>
        <authorList>
            <person name="Hosoyama A."/>
            <person name="Uohara A."/>
            <person name="Ohji S."/>
            <person name="Ichikawa N."/>
        </authorList>
    </citation>
    <scope>NUCLEOTIDE SEQUENCE [LARGE SCALE GENOMIC DNA]</scope>
    <source>
        <strain evidence="1 2">NBRC 107929</strain>
    </source>
</reference>
<sequence>MNGMDVVVLDTAIFPDRETLDKAIEHLQKTQRVWRFDAAHTGNSDRDWDQALLRLLEAGRIIVV</sequence>
<accession>A0A512L7K4</accession>
<evidence type="ECO:0000313" key="2">
    <source>
        <dbReference type="Proteomes" id="UP000321337"/>
    </source>
</evidence>
<organism evidence="1 2">
    <name type="scientific">Sulfuriferula plumbiphila</name>
    <dbReference type="NCBI Taxonomy" id="171865"/>
    <lineage>
        <taxon>Bacteria</taxon>
        <taxon>Pseudomonadati</taxon>
        <taxon>Pseudomonadota</taxon>
        <taxon>Betaproteobacteria</taxon>
        <taxon>Nitrosomonadales</taxon>
        <taxon>Sulfuricellaceae</taxon>
        <taxon>Sulfuriferula</taxon>
    </lineage>
</organism>